<feature type="region of interest" description="Disordered" evidence="6">
    <location>
        <begin position="827"/>
        <end position="881"/>
    </location>
</feature>
<protein>
    <recommendedName>
        <fullName evidence="11">Smoothelin</fullName>
    </recommendedName>
</protein>
<dbReference type="InterPro" id="IPR013098">
    <property type="entry name" value="Ig_I-set"/>
</dbReference>
<dbReference type="InterPro" id="IPR003599">
    <property type="entry name" value="Ig_sub"/>
</dbReference>
<dbReference type="PANTHER" id="PTHR47633">
    <property type="entry name" value="IMMUNOGLOBULIN"/>
    <property type="match status" value="1"/>
</dbReference>
<feature type="compositionally biased region" description="Basic and acidic residues" evidence="6">
    <location>
        <begin position="166"/>
        <end position="179"/>
    </location>
</feature>
<dbReference type="OrthoDB" id="10017054at2759"/>
<feature type="domain" description="Ig-like" evidence="8">
    <location>
        <begin position="715"/>
        <end position="803"/>
    </location>
</feature>
<feature type="domain" description="Ig-like" evidence="8">
    <location>
        <begin position="417"/>
        <end position="505"/>
    </location>
</feature>
<evidence type="ECO:0000313" key="9">
    <source>
        <dbReference type="EMBL" id="CAH1801843.1"/>
    </source>
</evidence>
<feature type="compositionally biased region" description="Polar residues" evidence="6">
    <location>
        <begin position="835"/>
        <end position="847"/>
    </location>
</feature>
<feature type="region of interest" description="Disordered" evidence="6">
    <location>
        <begin position="298"/>
        <end position="317"/>
    </location>
</feature>
<feature type="compositionally biased region" description="Polar residues" evidence="6">
    <location>
        <begin position="180"/>
        <end position="190"/>
    </location>
</feature>
<feature type="compositionally biased region" description="Basic and acidic residues" evidence="6">
    <location>
        <begin position="106"/>
        <end position="129"/>
    </location>
</feature>
<dbReference type="Pfam" id="PF12510">
    <property type="entry name" value="Smoothelin"/>
    <property type="match status" value="4"/>
</dbReference>
<dbReference type="InterPro" id="IPR022189">
    <property type="entry name" value="SMTN"/>
</dbReference>
<comment type="similarity">
    <text evidence="5">Belongs to the smoothelin family.</text>
</comment>
<evidence type="ECO:0000256" key="1">
    <source>
        <dbReference type="ARBA" id="ARBA00006692"/>
    </source>
</evidence>
<dbReference type="InterPro" id="IPR001715">
    <property type="entry name" value="CH_dom"/>
</dbReference>
<feature type="region of interest" description="Disordered" evidence="6">
    <location>
        <begin position="946"/>
        <end position="1007"/>
    </location>
</feature>
<feature type="region of interest" description="Disordered" evidence="6">
    <location>
        <begin position="1032"/>
        <end position="1074"/>
    </location>
</feature>
<name>A0A8S4Q7D1_OWEFU</name>
<evidence type="ECO:0000256" key="4">
    <source>
        <dbReference type="ARBA" id="ARBA00023319"/>
    </source>
</evidence>
<dbReference type="CDD" id="cd00096">
    <property type="entry name" value="Ig"/>
    <property type="match status" value="2"/>
</dbReference>
<feature type="region of interest" description="Disordered" evidence="6">
    <location>
        <begin position="1107"/>
        <end position="1160"/>
    </location>
</feature>
<evidence type="ECO:0000259" key="8">
    <source>
        <dbReference type="PROSITE" id="PS50835"/>
    </source>
</evidence>
<keyword evidence="3" id="KW-0175">Coiled coil</keyword>
<comment type="caution">
    <text evidence="9">The sequence shown here is derived from an EMBL/GenBank/DDBJ whole genome shotgun (WGS) entry which is preliminary data.</text>
</comment>
<feature type="region of interest" description="Disordered" evidence="6">
    <location>
        <begin position="85"/>
        <end position="221"/>
    </location>
</feature>
<dbReference type="Pfam" id="PF07679">
    <property type="entry name" value="I-set"/>
    <property type="match status" value="4"/>
</dbReference>
<feature type="domain" description="Calponin-homology (CH)" evidence="7">
    <location>
        <begin position="1226"/>
        <end position="1331"/>
    </location>
</feature>
<evidence type="ECO:0000256" key="3">
    <source>
        <dbReference type="ARBA" id="ARBA00023054"/>
    </source>
</evidence>
<evidence type="ECO:0000256" key="6">
    <source>
        <dbReference type="SAM" id="MobiDB-lite"/>
    </source>
</evidence>
<organism evidence="9 10">
    <name type="scientific">Owenia fusiformis</name>
    <name type="common">Polychaete worm</name>
    <dbReference type="NCBI Taxonomy" id="6347"/>
    <lineage>
        <taxon>Eukaryota</taxon>
        <taxon>Metazoa</taxon>
        <taxon>Spiralia</taxon>
        <taxon>Lophotrochozoa</taxon>
        <taxon>Annelida</taxon>
        <taxon>Polychaeta</taxon>
        <taxon>Sedentaria</taxon>
        <taxon>Canalipalpata</taxon>
        <taxon>Sabellida</taxon>
        <taxon>Oweniida</taxon>
        <taxon>Oweniidae</taxon>
        <taxon>Owenia</taxon>
    </lineage>
</organism>
<keyword evidence="10" id="KW-1185">Reference proteome</keyword>
<dbReference type="InterPro" id="IPR036179">
    <property type="entry name" value="Ig-like_dom_sf"/>
</dbReference>
<dbReference type="InterPro" id="IPR013783">
    <property type="entry name" value="Ig-like_fold"/>
</dbReference>
<comment type="similarity">
    <text evidence="1">Belongs to the protein kinase superfamily. CAMK Ser/Thr protein kinase family.</text>
</comment>
<dbReference type="Proteomes" id="UP000749559">
    <property type="component" value="Unassembled WGS sequence"/>
</dbReference>
<gene>
    <name evidence="9" type="ORF">OFUS_LOCUS25584</name>
</gene>
<dbReference type="Gene3D" id="2.60.40.10">
    <property type="entry name" value="Immunoglobulins"/>
    <property type="match status" value="4"/>
</dbReference>
<dbReference type="InterPro" id="IPR007110">
    <property type="entry name" value="Ig-like_dom"/>
</dbReference>
<dbReference type="SMART" id="SM00408">
    <property type="entry name" value="IGc2"/>
    <property type="match status" value="4"/>
</dbReference>
<dbReference type="PANTHER" id="PTHR47633:SF4">
    <property type="entry name" value="MYOPALLADIN ISOFORM X1"/>
    <property type="match status" value="1"/>
</dbReference>
<evidence type="ECO:0008006" key="11">
    <source>
        <dbReference type="Google" id="ProtNLM"/>
    </source>
</evidence>
<feature type="compositionally biased region" description="Basic and acidic residues" evidence="6">
    <location>
        <begin position="137"/>
        <end position="147"/>
    </location>
</feature>
<dbReference type="SMART" id="SM00409">
    <property type="entry name" value="IG"/>
    <property type="match status" value="4"/>
</dbReference>
<feature type="compositionally biased region" description="Basic and acidic residues" evidence="6">
    <location>
        <begin position="870"/>
        <end position="881"/>
    </location>
</feature>
<dbReference type="FunFam" id="2.60.40.10:FF:000080">
    <property type="entry name" value="Myosin light chain kinase, smooth muscle"/>
    <property type="match status" value="1"/>
</dbReference>
<dbReference type="PROSITE" id="PS50835">
    <property type="entry name" value="IG_LIKE"/>
    <property type="match status" value="4"/>
</dbReference>
<dbReference type="SUPFAM" id="SSF47576">
    <property type="entry name" value="Calponin-homology domain, CH-domain"/>
    <property type="match status" value="1"/>
</dbReference>
<dbReference type="Gene3D" id="1.10.418.10">
    <property type="entry name" value="Calponin-like domain"/>
    <property type="match status" value="1"/>
</dbReference>
<dbReference type="Pfam" id="PF00307">
    <property type="entry name" value="CH"/>
    <property type="match status" value="1"/>
</dbReference>
<feature type="compositionally biased region" description="Basic and acidic residues" evidence="6">
    <location>
        <begin position="1134"/>
        <end position="1143"/>
    </location>
</feature>
<dbReference type="InterPro" id="IPR003598">
    <property type="entry name" value="Ig_sub2"/>
</dbReference>
<dbReference type="SUPFAM" id="SSF48726">
    <property type="entry name" value="Immunoglobulin"/>
    <property type="match status" value="4"/>
</dbReference>
<evidence type="ECO:0000313" key="10">
    <source>
        <dbReference type="Proteomes" id="UP000749559"/>
    </source>
</evidence>
<keyword evidence="4" id="KW-0393">Immunoglobulin domain</keyword>
<feature type="compositionally biased region" description="Polar residues" evidence="6">
    <location>
        <begin position="268"/>
        <end position="289"/>
    </location>
</feature>
<evidence type="ECO:0000256" key="5">
    <source>
        <dbReference type="ARBA" id="ARBA00061655"/>
    </source>
</evidence>
<evidence type="ECO:0000259" key="7">
    <source>
        <dbReference type="PROSITE" id="PS50021"/>
    </source>
</evidence>
<dbReference type="CDD" id="cd21200">
    <property type="entry name" value="CH_SMTN-like"/>
    <property type="match status" value="1"/>
</dbReference>
<feature type="region of interest" description="Disordered" evidence="6">
    <location>
        <begin position="268"/>
        <end position="290"/>
    </location>
</feature>
<evidence type="ECO:0000256" key="2">
    <source>
        <dbReference type="ARBA" id="ARBA00022553"/>
    </source>
</evidence>
<feature type="domain" description="Ig-like" evidence="8">
    <location>
        <begin position="517"/>
        <end position="605"/>
    </location>
</feature>
<sequence>MDDENKYDDVQDENELNRMLAEATVFTERRKLRAALRKLKEKKEAEAAKANQKDYSGIEDIDQLQVLLNDAPNYDEKKRIRAQMREVRKRLREGTGTSSSAPAKSETLRDTSKSITKDTSRVDTSRKDTPSAIRETATLKEKTKVDTESVTSVKSAPPAPEQNGETPKEETSDKPEEVRNNTSEAPSKQSKAVADVTNEAPSKQSKDSEKVTNGDADNLEDIQSMPILEKLLEDTKDFSRRREIRAAMRELRAKIKEGVMTVAERPTTEMSVTQGDDGSVTMRASSVTEGGTRVVKTTVKHSRTPSQSEITEKDTVVTTTTEVPGCGDFAETDHIVTKRKVTSRKSEYYDSQATSTKTLHTRSGSEYTEMDLVQEHEEESVSKDEQKADRTHTNVIVRKPSVEMVLDDADTDVFTEPDIAVELLEALSDVTVTEGEVATLQCKIQGPKEPTVTWYKDSAELKETPSIKQTFTSGVCQLELRETCVDDGGQYTCKVAGGNTEMSTTAGLIVNAREVAPKFIKELLDQTVDDGANVTFSCKVEANPPPTIIWRHNDKLIKSNADFKQMFSQNEAKMVVNEVFPDDNGDYTCIARNSAGEASTMCTLRVLEDKPSIPEVIEKLKNTSFKDGQIDATLQCVLSSSMTPSIMWYKNNKFLKPSEDFQQTYKDGVAKLVISEVFPEDAGTYECVAMANNEEASTKCKVNVTEITIRKIEAPKFTKYLSDIEVKDGDSVTLKCQLTAGNGTEVKWYKDGKVLRSSKDFKQTYIDDVAKLAIDEVFEDDTGKYRCFAKNESGQDETTCTMTVLEPKKMFAPDENQNQPKIEDVVSTLKKDSKPTNNTIENKSNKPLNKDNKITSNDNKAGSIYNNKPTSDHGGKVNDTTKVKDTSEVKDTVKVTNTIMSSTDDFSAITDEEELMKILNKTENFDDRKKIRARLRVIREQARAEAEKRRQEREAASKDVVKERQRRAEEEKQRKLREFQEMAAEPKKDTGIDPVARRKMEADKAKNEKLESFAEQAKYESSMYAPQLDKKVEKKLAEAKQSGETTTTEETTEDGGTRTTKTSMTTTDKDGTTTITKKTTTVSQTSGVGGTAYAIKKSAEETAKNLANDFGKSSSPGTTGQVSVKTQSWSSRDGVMKTEEKSKSWGGGGNNQLTPRSPGRGMGAIAALAGGPKKPMGARGAMAAFKKMDQATGGGNAPARPNFLGAPGPGAGGGAGRGVNIQRSPSTIKQMLLQWCQRQCKDYPIEITNFSGAWSDGRAFCALIHHFYPDAFNWEELDPKKRRYNFTLAFDTAEKLADIAPLLDVEDMVMMKKPDWKCVFTYVQSFYRRFRNHEENADKPAEQ</sequence>
<feature type="compositionally biased region" description="Low complexity" evidence="6">
    <location>
        <begin position="1057"/>
        <end position="1074"/>
    </location>
</feature>
<accession>A0A8S4Q7D1</accession>
<dbReference type="InterPro" id="IPR036872">
    <property type="entry name" value="CH_dom_sf"/>
</dbReference>
<dbReference type="FunFam" id="1.10.418.10:FF:000009">
    <property type="entry name" value="smoothelin isoform X2"/>
    <property type="match status" value="1"/>
</dbReference>
<dbReference type="FunFam" id="2.60.40.10:FF:000107">
    <property type="entry name" value="Myosin, light chain kinase a"/>
    <property type="match status" value="3"/>
</dbReference>
<proteinExistence type="inferred from homology"/>
<dbReference type="SMART" id="SM00033">
    <property type="entry name" value="CH"/>
    <property type="match status" value="1"/>
</dbReference>
<dbReference type="PROSITE" id="PS50021">
    <property type="entry name" value="CH"/>
    <property type="match status" value="1"/>
</dbReference>
<reference evidence="9" key="1">
    <citation type="submission" date="2022-03" db="EMBL/GenBank/DDBJ databases">
        <authorList>
            <person name="Martin C."/>
        </authorList>
    </citation>
    <scope>NUCLEOTIDE SEQUENCE</scope>
</reference>
<dbReference type="EMBL" id="CAIIXF020000012">
    <property type="protein sequence ID" value="CAH1801843.1"/>
    <property type="molecule type" value="Genomic_DNA"/>
</dbReference>
<keyword evidence="2" id="KW-0597">Phosphoprotein</keyword>
<feature type="compositionally biased region" description="Polar residues" evidence="6">
    <location>
        <begin position="854"/>
        <end position="869"/>
    </location>
</feature>
<feature type="domain" description="Ig-like" evidence="8">
    <location>
        <begin position="614"/>
        <end position="703"/>
    </location>
</feature>
<feature type="compositionally biased region" description="Polar residues" evidence="6">
    <location>
        <begin position="1111"/>
        <end position="1131"/>
    </location>
</feature>